<comment type="caution">
    <text evidence="3">The sequence shown here is derived from an EMBL/GenBank/DDBJ whole genome shotgun (WGS) entry which is preliminary data.</text>
</comment>
<reference evidence="3" key="1">
    <citation type="submission" date="2023-07" db="EMBL/GenBank/DDBJ databases">
        <title>Genome content predicts the carbon catabolic preferences of heterotrophic bacteria.</title>
        <authorList>
            <person name="Gralka M."/>
        </authorList>
    </citation>
    <scope>NUCLEOTIDE SEQUENCE</scope>
    <source>
        <strain evidence="3">E2R20</strain>
    </source>
</reference>
<dbReference type="GO" id="GO:0008168">
    <property type="term" value="F:methyltransferase activity"/>
    <property type="evidence" value="ECO:0007669"/>
    <property type="project" value="UniProtKB-KW"/>
</dbReference>
<dbReference type="PANTHER" id="PTHR43861">
    <property type="entry name" value="TRANS-ACONITATE 2-METHYLTRANSFERASE-RELATED"/>
    <property type="match status" value="1"/>
</dbReference>
<dbReference type="SUPFAM" id="SSF53335">
    <property type="entry name" value="S-adenosyl-L-methionine-dependent methyltransferases"/>
    <property type="match status" value="1"/>
</dbReference>
<dbReference type="RefSeq" id="WP_303520839.1">
    <property type="nucleotide sequence ID" value="NZ_JAUOQO010000004.1"/>
</dbReference>
<keyword evidence="1 3" id="KW-0808">Transferase</keyword>
<dbReference type="CDD" id="cd02440">
    <property type="entry name" value="AdoMet_MTases"/>
    <property type="match status" value="1"/>
</dbReference>
<evidence type="ECO:0000313" key="4">
    <source>
        <dbReference type="Proteomes" id="UP001170310"/>
    </source>
</evidence>
<evidence type="ECO:0000256" key="1">
    <source>
        <dbReference type="ARBA" id="ARBA00022679"/>
    </source>
</evidence>
<sequence>MRFMDIFKNWANDYDQTVNGNNEEYYDVFYNYNDLISPISKKVYGDVLDIGAGTGNLTELMYKNNDIKNILSIDPSKEMREVAKKDKNIDIEYGHFLDIPTTKKFDFIVASFSFHHLTFKEKDAAFKNMKRHLNTDGHIIILDTLFKDELSKKEIIEKYTKKNYINLVEDLKTEYYPYLEEIDTLLKKNDFQYTITQKNTFAWEIIIENKR</sequence>
<dbReference type="Proteomes" id="UP001170310">
    <property type="component" value="Unassembled WGS sequence"/>
</dbReference>
<dbReference type="Pfam" id="PF13649">
    <property type="entry name" value="Methyltransf_25"/>
    <property type="match status" value="1"/>
</dbReference>
<feature type="domain" description="Methyltransferase" evidence="2">
    <location>
        <begin position="47"/>
        <end position="137"/>
    </location>
</feature>
<dbReference type="EMBL" id="JAUOQO010000004">
    <property type="protein sequence ID" value="MDO6573693.1"/>
    <property type="molecule type" value="Genomic_DNA"/>
</dbReference>
<organism evidence="3 4">
    <name type="scientific">Staphylococcus pasteuri_A</name>
    <dbReference type="NCBI Taxonomy" id="3062664"/>
    <lineage>
        <taxon>Bacteria</taxon>
        <taxon>Bacillati</taxon>
        <taxon>Bacillota</taxon>
        <taxon>Bacilli</taxon>
        <taxon>Bacillales</taxon>
        <taxon>Staphylococcaceae</taxon>
        <taxon>Staphylococcus</taxon>
    </lineage>
</organism>
<name>A0AAW7YQN5_9STAP</name>
<accession>A0AAW7YQN5</accession>
<dbReference type="AlphaFoldDB" id="A0AAW7YQN5"/>
<dbReference type="Gene3D" id="3.40.50.150">
    <property type="entry name" value="Vaccinia Virus protein VP39"/>
    <property type="match status" value="1"/>
</dbReference>
<evidence type="ECO:0000313" key="3">
    <source>
        <dbReference type="EMBL" id="MDO6573693.1"/>
    </source>
</evidence>
<keyword evidence="3" id="KW-0489">Methyltransferase</keyword>
<dbReference type="InterPro" id="IPR041698">
    <property type="entry name" value="Methyltransf_25"/>
</dbReference>
<dbReference type="InterPro" id="IPR029063">
    <property type="entry name" value="SAM-dependent_MTases_sf"/>
</dbReference>
<dbReference type="EC" id="2.1.-.-" evidence="3"/>
<gene>
    <name evidence="3" type="ORF">Q4528_05925</name>
</gene>
<proteinExistence type="predicted"/>
<evidence type="ECO:0000259" key="2">
    <source>
        <dbReference type="Pfam" id="PF13649"/>
    </source>
</evidence>
<keyword evidence="4" id="KW-1185">Reference proteome</keyword>
<protein>
    <submittedName>
        <fullName evidence="3">Class I SAM-dependent methyltransferase</fullName>
        <ecNumber evidence="3">2.1.-.-</ecNumber>
    </submittedName>
</protein>
<dbReference type="GO" id="GO:0032259">
    <property type="term" value="P:methylation"/>
    <property type="evidence" value="ECO:0007669"/>
    <property type="project" value="UniProtKB-KW"/>
</dbReference>